<gene>
    <name evidence="6" type="ORF">EV644_1347</name>
</gene>
<dbReference type="Pfam" id="PF09126">
    <property type="entry name" value="NaeI"/>
    <property type="match status" value="1"/>
</dbReference>
<feature type="compositionally biased region" description="Basic and acidic residues" evidence="4">
    <location>
        <begin position="307"/>
        <end position="316"/>
    </location>
</feature>
<sequence length="324" mass="36679">MFLGDPEQDLPRDTVVEVFRRVDPDGRRAGGIFRATFDQLYDGQHTGRFRWEQLYKTEKTHYGTLLEINLRREFDDIIDDGKLLDYSINGYDVDCKYSQQMGGWMVPPECFEQLLLVATADDERGVWSLGVVRATETSRRTSKNRDGKTSLNPRGRGQIDWIHFEASLPPNVLLGLDSITLQHVVTPRSGQARVAELLRRVTQKRIGRNTIATLAKQDDYMARVRDNGNGARTTLRREGYLIPGGDYEAHRDVARQLGVVVPEPGEVVSCRVVPADQTDTWTTQLAGRYWRLAAPDEESNEPAPKLPDVRKSKPIDTDLASEPQ</sequence>
<evidence type="ECO:0000259" key="5">
    <source>
        <dbReference type="Pfam" id="PF09126"/>
    </source>
</evidence>
<name>A0ABY2B7F9_9ACTN</name>
<proteinExistence type="predicted"/>
<dbReference type="Gene3D" id="1.10.10.10">
    <property type="entry name" value="Winged helix-like DNA-binding domain superfamily/Winged helix DNA-binding domain"/>
    <property type="match status" value="1"/>
</dbReference>
<feature type="domain" description="Type II restriction enzyme NaeI" evidence="5">
    <location>
        <begin position="14"/>
        <end position="298"/>
    </location>
</feature>
<evidence type="ECO:0000313" key="6">
    <source>
        <dbReference type="EMBL" id="TCO10259.1"/>
    </source>
</evidence>
<accession>A0ABY2B7F9</accession>
<evidence type="ECO:0000256" key="1">
    <source>
        <dbReference type="ARBA" id="ARBA00022722"/>
    </source>
</evidence>
<dbReference type="CDD" id="cd22338">
    <property type="entry name" value="NaeI-like"/>
    <property type="match status" value="1"/>
</dbReference>
<dbReference type="InterPro" id="IPR011335">
    <property type="entry name" value="Restrct_endonuc-II-like"/>
</dbReference>
<dbReference type="SUPFAM" id="SSF52980">
    <property type="entry name" value="Restriction endonuclease-like"/>
    <property type="match status" value="1"/>
</dbReference>
<protein>
    <submittedName>
        <fullName evidence="6">Restriction endonuclease NaeI</fullName>
    </submittedName>
</protein>
<evidence type="ECO:0000313" key="7">
    <source>
        <dbReference type="Proteomes" id="UP000295818"/>
    </source>
</evidence>
<keyword evidence="1" id="KW-0540">Nuclease</keyword>
<comment type="caution">
    <text evidence="6">The sequence shown here is derived from an EMBL/GenBank/DDBJ whole genome shotgun (WGS) entry which is preliminary data.</text>
</comment>
<dbReference type="InterPro" id="IPR036388">
    <property type="entry name" value="WH-like_DNA-bd_sf"/>
</dbReference>
<evidence type="ECO:0000256" key="3">
    <source>
        <dbReference type="ARBA" id="ARBA00022801"/>
    </source>
</evidence>
<reference evidence="6 7" key="1">
    <citation type="journal article" date="2015" name="Stand. Genomic Sci.">
        <title>Genomic Encyclopedia of Bacterial and Archaeal Type Strains, Phase III: the genomes of soil and plant-associated and newly described type strains.</title>
        <authorList>
            <person name="Whitman W.B."/>
            <person name="Woyke T."/>
            <person name="Klenk H.P."/>
            <person name="Zhou Y."/>
            <person name="Lilburn T.G."/>
            <person name="Beck B.J."/>
            <person name="De Vos P."/>
            <person name="Vandamme P."/>
            <person name="Eisen J.A."/>
            <person name="Garrity G."/>
            <person name="Hugenholtz P."/>
            <person name="Kyrpides N.C."/>
        </authorList>
    </citation>
    <scope>NUCLEOTIDE SEQUENCE [LARGE SCALE GENOMIC DNA]</scope>
    <source>
        <strain evidence="6 7">VKM Ac-2538</strain>
    </source>
</reference>
<dbReference type="InterPro" id="IPR015210">
    <property type="entry name" value="NaeI"/>
</dbReference>
<dbReference type="EMBL" id="SLWM01000034">
    <property type="protein sequence ID" value="TCO10259.1"/>
    <property type="molecule type" value="Genomic_DNA"/>
</dbReference>
<dbReference type="InterPro" id="IPR037057">
    <property type="entry name" value="DNA_rep_MutH/T2_RE_sf"/>
</dbReference>
<keyword evidence="7" id="KW-1185">Reference proteome</keyword>
<feature type="region of interest" description="Disordered" evidence="4">
    <location>
        <begin position="293"/>
        <end position="324"/>
    </location>
</feature>
<dbReference type="Proteomes" id="UP000295818">
    <property type="component" value="Unassembled WGS sequence"/>
</dbReference>
<organism evidence="6 7">
    <name type="scientific">Kribbella orskensis</name>
    <dbReference type="NCBI Taxonomy" id="2512216"/>
    <lineage>
        <taxon>Bacteria</taxon>
        <taxon>Bacillati</taxon>
        <taxon>Actinomycetota</taxon>
        <taxon>Actinomycetes</taxon>
        <taxon>Propionibacteriales</taxon>
        <taxon>Kribbellaceae</taxon>
        <taxon>Kribbella</taxon>
    </lineage>
</organism>
<dbReference type="Gene3D" id="3.40.600.10">
    <property type="entry name" value="DNA mismatch repair MutH/Restriction endonuclease, type II"/>
    <property type="match status" value="1"/>
</dbReference>
<evidence type="ECO:0000256" key="4">
    <source>
        <dbReference type="SAM" id="MobiDB-lite"/>
    </source>
</evidence>
<dbReference type="GO" id="GO:0004519">
    <property type="term" value="F:endonuclease activity"/>
    <property type="evidence" value="ECO:0007669"/>
    <property type="project" value="UniProtKB-KW"/>
</dbReference>
<evidence type="ECO:0000256" key="2">
    <source>
        <dbReference type="ARBA" id="ARBA00022759"/>
    </source>
</evidence>
<keyword evidence="3" id="KW-0378">Hydrolase</keyword>
<keyword evidence="2 6" id="KW-0255">Endonuclease</keyword>